<keyword evidence="3" id="KW-1185">Reference proteome</keyword>
<evidence type="ECO:0000256" key="1">
    <source>
        <dbReference type="SAM" id="SignalP"/>
    </source>
</evidence>
<reference evidence="2 3" key="1">
    <citation type="submission" date="2013-02" db="EMBL/GenBank/DDBJ databases">
        <title>Draft genome sequence of Amycolatopsis vancoresmycina strain DSM 44592T.</title>
        <authorList>
            <person name="Kumar S."/>
            <person name="Kaur N."/>
            <person name="Kaur C."/>
            <person name="Raghava G.P.S."/>
            <person name="Mayilraj S."/>
        </authorList>
    </citation>
    <scope>NUCLEOTIDE SEQUENCE [LARGE SCALE GENOMIC DNA]</scope>
    <source>
        <strain evidence="2 3">DSM 44592</strain>
    </source>
</reference>
<keyword evidence="1" id="KW-0732">Signal</keyword>
<accession>R1I497</accession>
<evidence type="ECO:0000313" key="2">
    <source>
        <dbReference type="EMBL" id="EOD67336.1"/>
    </source>
</evidence>
<dbReference type="OrthoDB" id="3373619at2"/>
<protein>
    <recommendedName>
        <fullName evidence="4">Secreted protein</fullName>
    </recommendedName>
</protein>
<name>R1I497_9PSEU</name>
<proteinExistence type="predicted"/>
<evidence type="ECO:0008006" key="4">
    <source>
        <dbReference type="Google" id="ProtNLM"/>
    </source>
</evidence>
<gene>
    <name evidence="2" type="ORF">H480_16975</name>
</gene>
<evidence type="ECO:0000313" key="3">
    <source>
        <dbReference type="Proteomes" id="UP000014139"/>
    </source>
</evidence>
<feature type="signal peptide" evidence="1">
    <location>
        <begin position="1"/>
        <end position="22"/>
    </location>
</feature>
<dbReference type="Proteomes" id="UP000014139">
    <property type="component" value="Unassembled WGS sequence"/>
</dbReference>
<dbReference type="RefSeq" id="WP_003082846.1">
    <property type="nucleotide sequence ID" value="NZ_AOUO01000223.1"/>
</dbReference>
<organism evidence="2 3">
    <name type="scientific">Amycolatopsis vancoresmycina DSM 44592</name>
    <dbReference type="NCBI Taxonomy" id="1292037"/>
    <lineage>
        <taxon>Bacteria</taxon>
        <taxon>Bacillati</taxon>
        <taxon>Actinomycetota</taxon>
        <taxon>Actinomycetes</taxon>
        <taxon>Pseudonocardiales</taxon>
        <taxon>Pseudonocardiaceae</taxon>
        <taxon>Amycolatopsis</taxon>
    </lineage>
</organism>
<sequence>MHSAARRIAAFGAGLLGVAALAATIIAAPAGATGGSAADDTPPPIVETYDYPGAARIFAERNITLLKGDGNVQLADCASGGNLIVVQSYKTKGDACFRVLKAPGYVTMQIPETYFIMGDTHTAKATLTAKTATETVDIQPGKWTPVGESLPNHDPAALLEIRVTA</sequence>
<feature type="chain" id="PRO_5038587336" description="Secreted protein" evidence="1">
    <location>
        <begin position="23"/>
        <end position="165"/>
    </location>
</feature>
<dbReference type="AlphaFoldDB" id="R1I497"/>
<dbReference type="eggNOG" id="COG5640">
    <property type="taxonomic scope" value="Bacteria"/>
</dbReference>
<dbReference type="EMBL" id="AOUO01000223">
    <property type="protein sequence ID" value="EOD67336.1"/>
    <property type="molecule type" value="Genomic_DNA"/>
</dbReference>
<comment type="caution">
    <text evidence="2">The sequence shown here is derived from an EMBL/GenBank/DDBJ whole genome shotgun (WGS) entry which is preliminary data.</text>
</comment>